<dbReference type="Gene3D" id="1.20.1290.10">
    <property type="entry name" value="AhpD-like"/>
    <property type="match status" value="1"/>
</dbReference>
<evidence type="ECO:0000313" key="1">
    <source>
        <dbReference type="EMBL" id="KAI1881748.1"/>
    </source>
</evidence>
<proteinExistence type="predicted"/>
<dbReference type="SUPFAM" id="SSF69118">
    <property type="entry name" value="AhpD-like"/>
    <property type="match status" value="1"/>
</dbReference>
<dbReference type="AlphaFoldDB" id="A0A9Q0AV15"/>
<gene>
    <name evidence="1" type="ORF">JX265_000574</name>
</gene>
<evidence type="ECO:0000313" key="2">
    <source>
        <dbReference type="Proteomes" id="UP000829685"/>
    </source>
</evidence>
<organism evidence="1 2">
    <name type="scientific">Neoarthrinium moseri</name>
    <dbReference type="NCBI Taxonomy" id="1658444"/>
    <lineage>
        <taxon>Eukaryota</taxon>
        <taxon>Fungi</taxon>
        <taxon>Dikarya</taxon>
        <taxon>Ascomycota</taxon>
        <taxon>Pezizomycotina</taxon>
        <taxon>Sordariomycetes</taxon>
        <taxon>Xylariomycetidae</taxon>
        <taxon>Amphisphaeriales</taxon>
        <taxon>Apiosporaceae</taxon>
        <taxon>Neoarthrinium</taxon>
    </lineage>
</organism>
<dbReference type="OrthoDB" id="5537330at2759"/>
<comment type="caution">
    <text evidence="1">The sequence shown here is derived from an EMBL/GenBank/DDBJ whole genome shotgun (WGS) entry which is preliminary data.</text>
</comment>
<sequence>MASQVVRDLIDRVAERRKGDDLWYCELIIGFAACNHGELAGLVYQKALQNAVDDVEKKEIWSRIREAILKAMVYLGQARLLAAELALFEVLKLEDVDQETPQRDWKDDEHGKMKAVDWLTTLSGTEFADRFVTLADERCPDLSHYLITLSNGHVMTDERVLDMVETERLILLALMAQNVGWWAQSHYRALIRVGGTKEMAHAANELALEITKTFGIKIDGASNVDELCDSAI</sequence>
<accession>A0A9Q0AV15</accession>
<reference evidence="1" key="1">
    <citation type="submission" date="2021-03" db="EMBL/GenBank/DDBJ databases">
        <title>Revisited historic fungal species revealed as producer of novel bioactive compounds through whole genome sequencing and comparative genomics.</title>
        <authorList>
            <person name="Vignolle G.A."/>
            <person name="Hochenegger N."/>
            <person name="Mach R.L."/>
            <person name="Mach-Aigner A.R."/>
            <person name="Javad Rahimi M."/>
            <person name="Salim K.A."/>
            <person name="Chan C.M."/>
            <person name="Lim L.B.L."/>
            <person name="Cai F."/>
            <person name="Druzhinina I.S."/>
            <person name="U'Ren J.M."/>
            <person name="Derntl C."/>
        </authorList>
    </citation>
    <scope>NUCLEOTIDE SEQUENCE</scope>
    <source>
        <strain evidence="1">TUCIM 5799</strain>
    </source>
</reference>
<keyword evidence="2" id="KW-1185">Reference proteome</keyword>
<name>A0A9Q0AV15_9PEZI</name>
<dbReference type="PANTHER" id="PTHR28180">
    <property type="entry name" value="CONSERVED MITOCHONDRIAL PROTEIN-RELATED"/>
    <property type="match status" value="1"/>
</dbReference>
<dbReference type="InterPro" id="IPR052999">
    <property type="entry name" value="PTS1_Protein"/>
</dbReference>
<protein>
    <submittedName>
        <fullName evidence="1">Uncharacterized protein</fullName>
    </submittedName>
</protein>
<dbReference type="Proteomes" id="UP000829685">
    <property type="component" value="Unassembled WGS sequence"/>
</dbReference>
<dbReference type="EMBL" id="JAFIMR010000001">
    <property type="protein sequence ID" value="KAI1881748.1"/>
    <property type="molecule type" value="Genomic_DNA"/>
</dbReference>
<dbReference type="InterPro" id="IPR029032">
    <property type="entry name" value="AhpD-like"/>
</dbReference>